<accession>A0ACB6QIB3</accession>
<comment type="caution">
    <text evidence="1">The sequence shown here is derived from an EMBL/GenBank/DDBJ whole genome shotgun (WGS) entry which is preliminary data.</text>
</comment>
<name>A0ACB6QIB3_9PLEO</name>
<evidence type="ECO:0000313" key="1">
    <source>
        <dbReference type="EMBL" id="KAF2466769.1"/>
    </source>
</evidence>
<dbReference type="EMBL" id="MU003523">
    <property type="protein sequence ID" value="KAF2466769.1"/>
    <property type="molecule type" value="Genomic_DNA"/>
</dbReference>
<gene>
    <name evidence="1" type="ORF">BDR25DRAFT_305977</name>
</gene>
<sequence>MQRPPTAYRQAVRSLHSFSPEPVWISDELLSLTLERFLRITCHQQRRHGSHVPGPLEARRRAVKRRMTALASPSGVITPPPFSLGALFGFRSNPGPTWRYEPPSVLPLQQSLDPSRTTTNSSPFFTSGSHFPTSDTTVSTLLQPPAFESPFFEETSSSVQTEGQEGVKSAETDEAATVDLDACLIKFKSLVNLPISEVGNQWRSLQDAFERSCPASDQAGVFCLRVLEYLMQDNWKPKAIFDLLLRPTLCFPEFPSPESIEFAHRVRALSTGLPTSKMKLRKLYKKLFSRISDDYITQVVANNANLVALYPTVLEKVVLSLDARVDTFRDDVRRLAKNFAIPDLEKCIAFILANPNQGLNHIAALVTSYRGKRDRDLAIIGRILHYIPRSSLCGYIRAMPGELLKEEFGSTRTLKQTSRYIMTWLKILHHLDSLATMSEEGQTFSFLAYASLAARGIRPVEIGGRLTKLQPTDLVKALLHWMPYHESIPKSQTARLVDFIETYPVFMVSVAYPSGLRLNELLAEVFIKLQSLSIPNHGFAELALEFVHEHKTPGSVLATLEQLAVKGGKLSDTTFLYRYMFRELEQFSKHQDPFVFHLIRSICALDLGVDKPFPVKKVLNRLQALQARHQFQHILGRARDAHLLPLVYNSMAESLMDGSTKLVHQLAHQYSIDHTRTYLQASRSMYYLYRYIVQRELPMGPLFTKALVRVFLIRPLMENRFVTSRRCIWVCGMVAQVEGEHVARKIREIFSSWRGGLIGHAQKRLHRFGGSGEARVATMKSLGLLED</sequence>
<dbReference type="Proteomes" id="UP000799755">
    <property type="component" value="Unassembled WGS sequence"/>
</dbReference>
<organism evidence="1 2">
    <name type="scientific">Lindgomyces ingoldianus</name>
    <dbReference type="NCBI Taxonomy" id="673940"/>
    <lineage>
        <taxon>Eukaryota</taxon>
        <taxon>Fungi</taxon>
        <taxon>Dikarya</taxon>
        <taxon>Ascomycota</taxon>
        <taxon>Pezizomycotina</taxon>
        <taxon>Dothideomycetes</taxon>
        <taxon>Pleosporomycetidae</taxon>
        <taxon>Pleosporales</taxon>
        <taxon>Lindgomycetaceae</taxon>
        <taxon>Lindgomyces</taxon>
    </lineage>
</organism>
<keyword evidence="2" id="KW-1185">Reference proteome</keyword>
<evidence type="ECO:0000313" key="2">
    <source>
        <dbReference type="Proteomes" id="UP000799755"/>
    </source>
</evidence>
<proteinExistence type="predicted"/>
<reference evidence="1" key="1">
    <citation type="journal article" date="2020" name="Stud. Mycol.">
        <title>101 Dothideomycetes genomes: a test case for predicting lifestyles and emergence of pathogens.</title>
        <authorList>
            <person name="Haridas S."/>
            <person name="Albert R."/>
            <person name="Binder M."/>
            <person name="Bloem J."/>
            <person name="Labutti K."/>
            <person name="Salamov A."/>
            <person name="Andreopoulos B."/>
            <person name="Baker S."/>
            <person name="Barry K."/>
            <person name="Bills G."/>
            <person name="Bluhm B."/>
            <person name="Cannon C."/>
            <person name="Castanera R."/>
            <person name="Culley D."/>
            <person name="Daum C."/>
            <person name="Ezra D."/>
            <person name="Gonzalez J."/>
            <person name="Henrissat B."/>
            <person name="Kuo A."/>
            <person name="Liang C."/>
            <person name="Lipzen A."/>
            <person name="Lutzoni F."/>
            <person name="Magnuson J."/>
            <person name="Mondo S."/>
            <person name="Nolan M."/>
            <person name="Ohm R."/>
            <person name="Pangilinan J."/>
            <person name="Park H.-J."/>
            <person name="Ramirez L."/>
            <person name="Alfaro M."/>
            <person name="Sun H."/>
            <person name="Tritt A."/>
            <person name="Yoshinaga Y."/>
            <person name="Zwiers L.-H."/>
            <person name="Turgeon B."/>
            <person name="Goodwin S."/>
            <person name="Spatafora J."/>
            <person name="Crous P."/>
            <person name="Grigoriev I."/>
        </authorList>
    </citation>
    <scope>NUCLEOTIDE SEQUENCE</scope>
    <source>
        <strain evidence="1">ATCC 200398</strain>
    </source>
</reference>
<protein>
    <submittedName>
        <fullName evidence="1">Uncharacterized protein</fullName>
    </submittedName>
</protein>